<dbReference type="PANTHER" id="PTHR43976:SF16">
    <property type="entry name" value="SHORT-CHAIN DEHYDROGENASE_REDUCTASE FAMILY PROTEIN"/>
    <property type="match status" value="1"/>
</dbReference>
<dbReference type="RefSeq" id="WP_088870621.1">
    <property type="nucleotide sequence ID" value="NZ_CP022110.1"/>
</dbReference>
<dbReference type="EMBL" id="CP022110">
    <property type="protein sequence ID" value="ASG19636.1"/>
    <property type="molecule type" value="Genomic_DNA"/>
</dbReference>
<organism evidence="4 5">
    <name type="scientific">Nitrospirillum viridazoti CBAmc</name>
    <dbReference type="NCBI Taxonomy" id="1441467"/>
    <lineage>
        <taxon>Bacteria</taxon>
        <taxon>Pseudomonadati</taxon>
        <taxon>Pseudomonadota</taxon>
        <taxon>Alphaproteobacteria</taxon>
        <taxon>Rhodospirillales</taxon>
        <taxon>Azospirillaceae</taxon>
        <taxon>Nitrospirillum</taxon>
        <taxon>Nitrospirillum viridazoti</taxon>
    </lineage>
</organism>
<dbReference type="InterPro" id="IPR020904">
    <property type="entry name" value="Sc_DH/Rdtase_CS"/>
</dbReference>
<dbReference type="PRINTS" id="PR00080">
    <property type="entry name" value="SDRFAMILY"/>
</dbReference>
<dbReference type="NCBIfam" id="NF006114">
    <property type="entry name" value="PRK08263.1"/>
    <property type="match status" value="1"/>
</dbReference>
<accession>A0A248JM79</accession>
<dbReference type="InterPro" id="IPR002347">
    <property type="entry name" value="SDR_fam"/>
</dbReference>
<dbReference type="Proteomes" id="UP000197153">
    <property type="component" value="Chromosome 1"/>
</dbReference>
<keyword evidence="2" id="KW-0560">Oxidoreductase</keyword>
<name>A0A248JM79_9PROT</name>
<sequence length="272" mass="28479">MAKTWFITGANRGFGRIWAEAALRRGDLVAATARDIGALADLAAEHGDRLAPLALDVTDRDGVFRAVARAHAHFGGLDVVLSNAGYGCMGAVEEMTAEAARANFDTNVFGTLSVIQAAVPLLRAQGHGHILMVSSIGGVVSFPTAGVYTATKHAVEALSEALAGEVAGFGIKVTIIEPGSFATDFRASIAFAPAMADYDGVRAAVMANFKPEMSGNPQATADAILKVVDAETPPLRLLLGTGPLPLIRQVYARRLSVWEEWAEVSAAAHGQR</sequence>
<dbReference type="PROSITE" id="PS00061">
    <property type="entry name" value="ADH_SHORT"/>
    <property type="match status" value="1"/>
</dbReference>
<dbReference type="CDD" id="cd05374">
    <property type="entry name" value="17beta-HSD-like_SDR_c"/>
    <property type="match status" value="1"/>
</dbReference>
<evidence type="ECO:0000256" key="1">
    <source>
        <dbReference type="ARBA" id="ARBA00006484"/>
    </source>
</evidence>
<dbReference type="InterPro" id="IPR036291">
    <property type="entry name" value="NAD(P)-bd_dom_sf"/>
</dbReference>
<dbReference type="GO" id="GO:0016491">
    <property type="term" value="F:oxidoreductase activity"/>
    <property type="evidence" value="ECO:0007669"/>
    <property type="project" value="UniProtKB-KW"/>
</dbReference>
<comment type="similarity">
    <text evidence="1 3">Belongs to the short-chain dehydrogenases/reductases (SDR) family.</text>
</comment>
<dbReference type="SUPFAM" id="SSF51735">
    <property type="entry name" value="NAD(P)-binding Rossmann-fold domains"/>
    <property type="match status" value="1"/>
</dbReference>
<gene>
    <name evidence="4" type="ORF">Y958_01470</name>
</gene>
<evidence type="ECO:0000313" key="4">
    <source>
        <dbReference type="EMBL" id="ASG19636.1"/>
    </source>
</evidence>
<dbReference type="PANTHER" id="PTHR43976">
    <property type="entry name" value="SHORT CHAIN DEHYDROGENASE"/>
    <property type="match status" value="1"/>
</dbReference>
<dbReference type="InterPro" id="IPR051911">
    <property type="entry name" value="SDR_oxidoreductase"/>
</dbReference>
<protein>
    <submittedName>
        <fullName evidence="4">Short-chain dehydrogenase/reductase</fullName>
    </submittedName>
</protein>
<evidence type="ECO:0000256" key="3">
    <source>
        <dbReference type="RuleBase" id="RU000363"/>
    </source>
</evidence>
<keyword evidence="5" id="KW-1185">Reference proteome</keyword>
<reference evidence="4 5" key="1">
    <citation type="submission" date="2017-06" db="EMBL/GenBank/DDBJ databases">
        <title>Complete genome sequence of Nitrospirillum amazonense strain CBAmC, an endophytic nitrogen-fixing and plant growth-promoting bacterium, isolated from sugarcane.</title>
        <authorList>
            <person name="Schwab S."/>
            <person name="dos Santos Teixeira K.R."/>
            <person name="Simoes Araujo J.L."/>
            <person name="Soares Vidal M."/>
            <person name="Borges de Freitas H.R."/>
            <person name="Rivello Crivelaro A.L."/>
            <person name="Bueno de Camargo Nunes A."/>
            <person name="dos Santos C.M."/>
            <person name="Palmeira da Silva Rosa D."/>
            <person name="da Silva Padilha D."/>
            <person name="da Silva E."/>
            <person name="Araujo Terra L."/>
            <person name="Soares Mendes V."/>
            <person name="Farinelli L."/>
            <person name="Magalhaes Cruz L."/>
            <person name="Baldani J.I."/>
        </authorList>
    </citation>
    <scope>NUCLEOTIDE SEQUENCE [LARGE SCALE GENOMIC DNA]</scope>
    <source>
        <strain evidence="4 5">CBAmC</strain>
    </source>
</reference>
<dbReference type="PRINTS" id="PR00081">
    <property type="entry name" value="GDHRDH"/>
</dbReference>
<evidence type="ECO:0000313" key="5">
    <source>
        <dbReference type="Proteomes" id="UP000197153"/>
    </source>
</evidence>
<dbReference type="AlphaFoldDB" id="A0A248JM79"/>
<proteinExistence type="inferred from homology"/>
<dbReference type="Pfam" id="PF00106">
    <property type="entry name" value="adh_short"/>
    <property type="match status" value="1"/>
</dbReference>
<dbReference type="Gene3D" id="3.40.50.720">
    <property type="entry name" value="NAD(P)-binding Rossmann-like Domain"/>
    <property type="match status" value="1"/>
</dbReference>
<dbReference type="KEGG" id="nao:Y958_01470"/>
<evidence type="ECO:0000256" key="2">
    <source>
        <dbReference type="ARBA" id="ARBA00023002"/>
    </source>
</evidence>